<dbReference type="PANTHER" id="PTHR24064">
    <property type="entry name" value="SOLUTE CARRIER FAMILY 22 MEMBER"/>
    <property type="match status" value="1"/>
</dbReference>
<name>A0AAV6VNI6_9ARAC</name>
<dbReference type="GO" id="GO:0016020">
    <property type="term" value="C:membrane"/>
    <property type="evidence" value="ECO:0007669"/>
    <property type="project" value="UniProtKB-SubCell"/>
</dbReference>
<evidence type="ECO:0000256" key="5">
    <source>
        <dbReference type="SAM" id="Phobius"/>
    </source>
</evidence>
<evidence type="ECO:0000256" key="3">
    <source>
        <dbReference type="ARBA" id="ARBA00022989"/>
    </source>
</evidence>
<dbReference type="AlphaFoldDB" id="A0AAV6VNI6"/>
<proteinExistence type="predicted"/>
<keyword evidence="4 5" id="KW-0472">Membrane</keyword>
<evidence type="ECO:0000313" key="7">
    <source>
        <dbReference type="Proteomes" id="UP000827092"/>
    </source>
</evidence>
<comment type="caution">
    <text evidence="6">The sequence shown here is derived from an EMBL/GenBank/DDBJ whole genome shotgun (WGS) entry which is preliminary data.</text>
</comment>
<keyword evidence="3 5" id="KW-1133">Transmembrane helix</keyword>
<feature type="transmembrane region" description="Helical" evidence="5">
    <location>
        <begin position="20"/>
        <end position="39"/>
    </location>
</feature>
<dbReference type="Gene3D" id="1.20.1250.20">
    <property type="entry name" value="MFS general substrate transporter like domains"/>
    <property type="match status" value="1"/>
</dbReference>
<keyword evidence="2 5" id="KW-0812">Transmembrane</keyword>
<comment type="subcellular location">
    <subcellularLocation>
        <location evidence="1">Membrane</location>
        <topology evidence="1">Multi-pass membrane protein</topology>
    </subcellularLocation>
</comment>
<reference evidence="6 7" key="1">
    <citation type="journal article" date="2022" name="Nat. Ecol. Evol.">
        <title>A masculinizing supergene underlies an exaggerated male reproductive morph in a spider.</title>
        <authorList>
            <person name="Hendrickx F."/>
            <person name="De Corte Z."/>
            <person name="Sonet G."/>
            <person name="Van Belleghem S.M."/>
            <person name="Kostlbacher S."/>
            <person name="Vangestel C."/>
        </authorList>
    </citation>
    <scope>NUCLEOTIDE SEQUENCE [LARGE SCALE GENOMIC DNA]</scope>
    <source>
        <strain evidence="6">W744_W776</strain>
    </source>
</reference>
<keyword evidence="7" id="KW-1185">Reference proteome</keyword>
<accession>A0AAV6VNI6</accession>
<dbReference type="InterPro" id="IPR036259">
    <property type="entry name" value="MFS_trans_sf"/>
</dbReference>
<organism evidence="6 7">
    <name type="scientific">Oedothorax gibbosus</name>
    <dbReference type="NCBI Taxonomy" id="931172"/>
    <lineage>
        <taxon>Eukaryota</taxon>
        <taxon>Metazoa</taxon>
        <taxon>Ecdysozoa</taxon>
        <taxon>Arthropoda</taxon>
        <taxon>Chelicerata</taxon>
        <taxon>Arachnida</taxon>
        <taxon>Araneae</taxon>
        <taxon>Araneomorphae</taxon>
        <taxon>Entelegynae</taxon>
        <taxon>Araneoidea</taxon>
        <taxon>Linyphiidae</taxon>
        <taxon>Erigoninae</taxon>
        <taxon>Oedothorax</taxon>
    </lineage>
</organism>
<dbReference type="EMBL" id="JAFNEN010000057">
    <property type="protein sequence ID" value="KAG8197283.1"/>
    <property type="molecule type" value="Genomic_DNA"/>
</dbReference>
<sequence>MKGFGGTWDLVCDRSWLPTFAFMFFGIGEFLSLPLYFYVSYKHGRRFSFFVFLAGECLFGGVTAVAPNIGCFIVLRFLLGLTVPATVATPASLAQELVGPKWRGQLCYCYPYGQALGGSVSCPVARSATGAQIPVLGAASMLPLSLLACTDVSGINLQYYILAMTNVAFQFKD</sequence>
<evidence type="ECO:0000313" key="6">
    <source>
        <dbReference type="EMBL" id="KAG8197283.1"/>
    </source>
</evidence>
<evidence type="ECO:0008006" key="8">
    <source>
        <dbReference type="Google" id="ProtNLM"/>
    </source>
</evidence>
<dbReference type="SUPFAM" id="SSF103473">
    <property type="entry name" value="MFS general substrate transporter"/>
    <property type="match status" value="1"/>
</dbReference>
<evidence type="ECO:0000256" key="2">
    <source>
        <dbReference type="ARBA" id="ARBA00022692"/>
    </source>
</evidence>
<evidence type="ECO:0000256" key="4">
    <source>
        <dbReference type="ARBA" id="ARBA00023136"/>
    </source>
</evidence>
<dbReference type="Proteomes" id="UP000827092">
    <property type="component" value="Unassembled WGS sequence"/>
</dbReference>
<feature type="transmembrane region" description="Helical" evidence="5">
    <location>
        <begin position="46"/>
        <end position="66"/>
    </location>
</feature>
<evidence type="ECO:0000256" key="1">
    <source>
        <dbReference type="ARBA" id="ARBA00004141"/>
    </source>
</evidence>
<gene>
    <name evidence="6" type="ORF">JTE90_007529</name>
</gene>
<protein>
    <recommendedName>
        <fullName evidence="8">Major facilitator superfamily (MFS) profile domain-containing protein</fullName>
    </recommendedName>
</protein>